<proteinExistence type="predicted"/>
<name>A0ABP1G2B2_9CHLO</name>
<evidence type="ECO:0000256" key="1">
    <source>
        <dbReference type="SAM" id="MobiDB-lite"/>
    </source>
</evidence>
<evidence type="ECO:0000313" key="3">
    <source>
        <dbReference type="Proteomes" id="UP001497392"/>
    </source>
</evidence>
<dbReference type="EMBL" id="CAXHTA020000011">
    <property type="protein sequence ID" value="CAL5224572.1"/>
    <property type="molecule type" value="Genomic_DNA"/>
</dbReference>
<organism evidence="2 3">
    <name type="scientific">Coccomyxa viridis</name>
    <dbReference type="NCBI Taxonomy" id="1274662"/>
    <lineage>
        <taxon>Eukaryota</taxon>
        <taxon>Viridiplantae</taxon>
        <taxon>Chlorophyta</taxon>
        <taxon>core chlorophytes</taxon>
        <taxon>Trebouxiophyceae</taxon>
        <taxon>Trebouxiophyceae incertae sedis</taxon>
        <taxon>Coccomyxaceae</taxon>
        <taxon>Coccomyxa</taxon>
    </lineage>
</organism>
<feature type="region of interest" description="Disordered" evidence="1">
    <location>
        <begin position="289"/>
        <end position="312"/>
    </location>
</feature>
<feature type="compositionally biased region" description="Basic and acidic residues" evidence="1">
    <location>
        <begin position="295"/>
        <end position="312"/>
    </location>
</feature>
<evidence type="ECO:0000313" key="2">
    <source>
        <dbReference type="EMBL" id="CAL5224572.1"/>
    </source>
</evidence>
<dbReference type="Proteomes" id="UP001497392">
    <property type="component" value="Unassembled WGS sequence"/>
</dbReference>
<reference evidence="2 3" key="1">
    <citation type="submission" date="2024-06" db="EMBL/GenBank/DDBJ databases">
        <authorList>
            <person name="Kraege A."/>
            <person name="Thomma B."/>
        </authorList>
    </citation>
    <scope>NUCLEOTIDE SEQUENCE [LARGE SCALE GENOMIC DNA]</scope>
</reference>
<comment type="caution">
    <text evidence="2">The sequence shown here is derived from an EMBL/GenBank/DDBJ whole genome shotgun (WGS) entry which is preliminary data.</text>
</comment>
<keyword evidence="3" id="KW-1185">Reference proteome</keyword>
<protein>
    <submittedName>
        <fullName evidence="2">G7278 protein</fullName>
    </submittedName>
</protein>
<gene>
    <name evidence="2" type="primary">g7278</name>
    <name evidence="2" type="ORF">VP750_LOCUS6231</name>
</gene>
<sequence length="312" mass="35119">MDRNAQKAEIEKRHDEFRKRQTKIKALTEKYHEAVKGGDHNAITAFETPLMIQAAEEAAYYAGKLRDLTQLHKGLCYKNTGGMFPEAKELRNLEDQAGYFDEQRAKNFEIIAAGSEGPLEITSDPTEEEAWEILDHLNLDLLDEDLEIPCCRPEEVLEQLPEGVKAGPLKVNWGLDENPKFLLEMGQGYVIGAYVLRPESSVSSDGVMGIWPKAVVQALALNSTALANGAKWWIPLFAGDLNKNLVIHLDRLQPQLHAATQCLPEGLEVALRFMRQLLEIAEKEARRHMYSPPRELTRKAIGDPEGDVDRDH</sequence>
<accession>A0ABP1G2B2</accession>